<dbReference type="eggNOG" id="ENOG5031VV8">
    <property type="taxonomic scope" value="Bacteria"/>
</dbReference>
<dbReference type="Proteomes" id="UP000035065">
    <property type="component" value="Unassembled WGS sequence"/>
</dbReference>
<proteinExistence type="predicted"/>
<dbReference type="EMBL" id="AEUD01000021">
    <property type="protein sequence ID" value="EGD53518.1"/>
    <property type="molecule type" value="Genomic_DNA"/>
</dbReference>
<evidence type="ECO:0000256" key="1">
    <source>
        <dbReference type="SAM" id="Phobius"/>
    </source>
</evidence>
<evidence type="ECO:0008006" key="4">
    <source>
        <dbReference type="Google" id="ProtNLM"/>
    </source>
</evidence>
<keyword evidence="1" id="KW-1133">Transmembrane helix</keyword>
<evidence type="ECO:0000313" key="3">
    <source>
        <dbReference type="Proteomes" id="UP000035065"/>
    </source>
</evidence>
<dbReference type="RefSeq" id="WP_009680868.1">
    <property type="nucleotide sequence ID" value="NZ_AEUD01000021.1"/>
</dbReference>
<keyword evidence="1" id="KW-0472">Membrane</keyword>
<comment type="caution">
    <text evidence="2">The sequence shown here is derived from an EMBL/GenBank/DDBJ whole genome shotgun (WGS) entry which is preliminary data.</text>
</comment>
<dbReference type="AlphaFoldDB" id="F1YP13"/>
<dbReference type="STRING" id="644548.SCNU_18377"/>
<reference evidence="2 3" key="1">
    <citation type="journal article" date="2011" name="J. Bacteriol.">
        <title>Draft Genome Sequence of Gordonia neofelifaecis NRRL B-59395, a Cholesterol-Degrading Actinomycete.</title>
        <authorList>
            <person name="Ge F."/>
            <person name="Li W."/>
            <person name="Chen G."/>
            <person name="Liu Y."/>
            <person name="Zhang G."/>
            <person name="Yong B."/>
            <person name="Wang Q."/>
            <person name="Wang N."/>
            <person name="Huang Z."/>
            <person name="Li W."/>
            <person name="Wang J."/>
            <person name="Wu C."/>
            <person name="Xie Q."/>
            <person name="Liu G."/>
        </authorList>
    </citation>
    <scope>NUCLEOTIDE SEQUENCE [LARGE SCALE GENOMIC DNA]</scope>
    <source>
        <strain evidence="2 3">NRRL B-59395</strain>
    </source>
</reference>
<protein>
    <recommendedName>
        <fullName evidence="4">NfeD-like C-terminal domain-containing protein</fullName>
    </recommendedName>
</protein>
<feature type="transmembrane region" description="Helical" evidence="1">
    <location>
        <begin position="68"/>
        <end position="92"/>
    </location>
</feature>
<gene>
    <name evidence="2" type="ORF">SCNU_18377</name>
</gene>
<evidence type="ECO:0000313" key="2">
    <source>
        <dbReference type="EMBL" id="EGD53518.1"/>
    </source>
</evidence>
<accession>F1YP13</accession>
<name>F1YP13_9ACTN</name>
<dbReference type="OrthoDB" id="4377420at2"/>
<keyword evidence="3" id="KW-1185">Reference proteome</keyword>
<keyword evidence="1" id="KW-0812">Transmembrane</keyword>
<sequence>MLGIVLLIVGGVGLVLTLLSVLGVDAGGVDIHLGDSGAGLLSIVTPFATGFGLIAGGLLTFTGTETWIALLTGALAGIILSIAAVVVLGYLVDAEEELPSFDLIGSSVRIVEPVTPGRYGLGEVRTSLGTRQITVTADEALDHNDEAVVVEKIGDNESFLVARVSLTD</sequence>
<organism evidence="2 3">
    <name type="scientific">Gordonia neofelifaecis NRRL B-59395</name>
    <dbReference type="NCBI Taxonomy" id="644548"/>
    <lineage>
        <taxon>Bacteria</taxon>
        <taxon>Bacillati</taxon>
        <taxon>Actinomycetota</taxon>
        <taxon>Actinomycetes</taxon>
        <taxon>Mycobacteriales</taxon>
        <taxon>Gordoniaceae</taxon>
        <taxon>Gordonia</taxon>
    </lineage>
</organism>
<feature type="transmembrane region" description="Helical" evidence="1">
    <location>
        <begin position="39"/>
        <end position="61"/>
    </location>
</feature>